<proteinExistence type="predicted"/>
<sequence length="97" mass="10787">MICFRGSYGNGADVDIVEWCGLKLSSEQRHALWDNINVTDLIDLTQSGSIDIEREIDDAPPGLNDTYYAVSTNKSIREFKNELRAAIVAVITKAIQL</sequence>
<dbReference type="EMBL" id="LR796770">
    <property type="protein sequence ID" value="CAB4164958.1"/>
    <property type="molecule type" value="Genomic_DNA"/>
</dbReference>
<gene>
    <name evidence="2" type="ORF">UFOVP1603_16</name>
    <name evidence="1" type="ORF">UFOVP833_9</name>
</gene>
<evidence type="ECO:0000313" key="1">
    <source>
        <dbReference type="EMBL" id="CAB4164958.1"/>
    </source>
</evidence>
<organism evidence="1">
    <name type="scientific">uncultured Caudovirales phage</name>
    <dbReference type="NCBI Taxonomy" id="2100421"/>
    <lineage>
        <taxon>Viruses</taxon>
        <taxon>Duplodnaviria</taxon>
        <taxon>Heunggongvirae</taxon>
        <taxon>Uroviricota</taxon>
        <taxon>Caudoviricetes</taxon>
        <taxon>Peduoviridae</taxon>
        <taxon>Maltschvirus</taxon>
        <taxon>Maltschvirus maltsch</taxon>
    </lineage>
</organism>
<evidence type="ECO:0000313" key="2">
    <source>
        <dbReference type="EMBL" id="CAB4218157.1"/>
    </source>
</evidence>
<name>A0A6J5P6X9_9CAUD</name>
<reference evidence="1" key="1">
    <citation type="submission" date="2020-04" db="EMBL/GenBank/DDBJ databases">
        <authorList>
            <person name="Chiriac C."/>
            <person name="Salcher M."/>
            <person name="Ghai R."/>
            <person name="Kavagutti S V."/>
        </authorList>
    </citation>
    <scope>NUCLEOTIDE SEQUENCE</scope>
</reference>
<dbReference type="EMBL" id="LR797475">
    <property type="protein sequence ID" value="CAB4218157.1"/>
    <property type="molecule type" value="Genomic_DNA"/>
</dbReference>
<protein>
    <submittedName>
        <fullName evidence="1">Uncharacterized protein</fullName>
    </submittedName>
</protein>
<accession>A0A6J5P6X9</accession>